<dbReference type="EMBL" id="ML734719">
    <property type="protein sequence ID" value="KAB8240740.1"/>
    <property type="molecule type" value="Genomic_DNA"/>
</dbReference>
<dbReference type="PANTHER" id="PTHR10963:SF24">
    <property type="entry name" value="GLYCOSIDASE C21B10.07-RELATED"/>
    <property type="match status" value="1"/>
</dbReference>
<reference evidence="14" key="1">
    <citation type="submission" date="2019-04" db="EMBL/GenBank/DDBJ databases">
        <title>Friends and foes A comparative genomics study of 23 Aspergillus species from section Flavi.</title>
        <authorList>
            <consortium name="DOE Joint Genome Institute"/>
            <person name="Kjaerbolling I."/>
            <person name="Vesth T."/>
            <person name="Frisvad J.C."/>
            <person name="Nybo J.L."/>
            <person name="Theobald S."/>
            <person name="Kildgaard S."/>
            <person name="Isbrandt T."/>
            <person name="Kuo A."/>
            <person name="Sato A."/>
            <person name="Lyhne E.K."/>
            <person name="Kogle M.E."/>
            <person name="Wiebenga A."/>
            <person name="Kun R.S."/>
            <person name="Lubbers R.J."/>
            <person name="Makela M.R."/>
            <person name="Barry K."/>
            <person name="Chovatia M."/>
            <person name="Clum A."/>
            <person name="Daum C."/>
            <person name="Haridas S."/>
            <person name="He G."/>
            <person name="LaButti K."/>
            <person name="Lipzen A."/>
            <person name="Mondo S."/>
            <person name="Riley R."/>
            <person name="Salamov A."/>
            <person name="Simmons B.A."/>
            <person name="Magnuson J.K."/>
            <person name="Henrissat B."/>
            <person name="Mortensen U.H."/>
            <person name="Larsen T.O."/>
            <person name="Devries R.P."/>
            <person name="Grigoriev I.V."/>
            <person name="Machida M."/>
            <person name="Baker S.E."/>
            <person name="Andersen M.R."/>
        </authorList>
    </citation>
    <scope>NUCLEOTIDE SEQUENCE [LARGE SCALE GENOMIC DNA]</scope>
    <source>
        <strain evidence="14">CBS 121.62</strain>
    </source>
</reference>
<name>A0A5N6GHX6_ASPFL</name>
<keyword evidence="9" id="KW-0472">Membrane</keyword>
<dbReference type="GO" id="GO:0030246">
    <property type="term" value="F:carbohydrate binding"/>
    <property type="evidence" value="ECO:0007669"/>
    <property type="project" value="UniProtKB-KW"/>
</dbReference>
<evidence type="ECO:0000256" key="5">
    <source>
        <dbReference type="ARBA" id="ARBA00022475"/>
    </source>
</evidence>
<dbReference type="CDD" id="cd02181">
    <property type="entry name" value="GH16_fungal_Lam16A_glucanase"/>
    <property type="match status" value="1"/>
</dbReference>
<dbReference type="GO" id="GO:0005886">
    <property type="term" value="C:plasma membrane"/>
    <property type="evidence" value="ECO:0007669"/>
    <property type="project" value="UniProtKB-SubCell"/>
</dbReference>
<dbReference type="PROSITE" id="PS51762">
    <property type="entry name" value="GH16_2"/>
    <property type="match status" value="1"/>
</dbReference>
<dbReference type="PANTHER" id="PTHR10963">
    <property type="entry name" value="GLYCOSYL HYDROLASE-RELATED"/>
    <property type="match status" value="1"/>
</dbReference>
<dbReference type="InterPro" id="IPR013320">
    <property type="entry name" value="ConA-like_dom_sf"/>
</dbReference>
<dbReference type="AlphaFoldDB" id="A0A5N6GHX6"/>
<dbReference type="Proteomes" id="UP000325434">
    <property type="component" value="Unassembled WGS sequence"/>
</dbReference>
<dbReference type="Pfam" id="PF26113">
    <property type="entry name" value="GH16_XgeA"/>
    <property type="match status" value="1"/>
</dbReference>
<sequence>MMHHMTFILESIFIGLACASYVLQDDFGTSDAFFDNFTFFTDADPTHGFVNYVDHATAKASGLIRAENQMLYLGVDHTHVSPSSGRPSVRLTSVKSFKYGLFVVDLKHMPGSICGTWPAFWLVGADWPTQGEIDIIEGANQKTTNMMTLHTPTSCMIDNGDFSGTLASRNCYYADAGCSINVPSDQSFGSGLNQAGGGVYAVQWTERAIVMWFFPRNQVPSELVHGSESIDPTSWGTPTAKFAGQCDLASQLGPQQIVINTAFCGDWAGQVWPSSSCANLGSTCDDYVANNPSAFGDTYWEIQSLKVYQEVKK</sequence>
<dbReference type="Gene3D" id="2.60.120.200">
    <property type="match status" value="1"/>
</dbReference>
<evidence type="ECO:0000259" key="13">
    <source>
        <dbReference type="PROSITE" id="PS51762"/>
    </source>
</evidence>
<evidence type="ECO:0000256" key="10">
    <source>
        <dbReference type="ARBA" id="ARBA00023288"/>
    </source>
</evidence>
<feature type="domain" description="GH16" evidence="13">
    <location>
        <begin position="25"/>
        <end position="276"/>
    </location>
</feature>
<comment type="similarity">
    <text evidence="3">Belongs to the glycosyl hydrolase 16 family.</text>
</comment>
<keyword evidence="8" id="KW-0119">Carbohydrate metabolism</keyword>
<dbReference type="VEuPathDB" id="FungiDB:AFLA_000857"/>
<dbReference type="EC" id="3.2.1.6" evidence="4"/>
<dbReference type="FunFam" id="2.60.120.200:FF:000114">
    <property type="entry name" value="Probable endo-1,3(4)-beta-glucanase NFIA_089530"/>
    <property type="match status" value="1"/>
</dbReference>
<keyword evidence="14" id="KW-0430">Lectin</keyword>
<dbReference type="GO" id="GO:0098552">
    <property type="term" value="C:side of membrane"/>
    <property type="evidence" value="ECO:0007669"/>
    <property type="project" value="UniProtKB-KW"/>
</dbReference>
<evidence type="ECO:0000256" key="4">
    <source>
        <dbReference type="ARBA" id="ARBA00012599"/>
    </source>
</evidence>
<keyword evidence="8" id="KW-0136">Cellulose degradation</keyword>
<keyword evidence="5" id="KW-1003">Cell membrane</keyword>
<dbReference type="InterPro" id="IPR050546">
    <property type="entry name" value="Glycosyl_Hydrlase_16"/>
</dbReference>
<keyword evidence="6" id="KW-0336">GPI-anchor</keyword>
<keyword evidence="7" id="KW-0378">Hydrolase</keyword>
<keyword evidence="6" id="KW-0325">Glycoprotein</keyword>
<keyword evidence="12" id="KW-0732">Signal</keyword>
<evidence type="ECO:0000256" key="6">
    <source>
        <dbReference type="ARBA" id="ARBA00022622"/>
    </source>
</evidence>
<evidence type="ECO:0000256" key="11">
    <source>
        <dbReference type="ARBA" id="ARBA00023295"/>
    </source>
</evidence>
<dbReference type="GO" id="GO:0030245">
    <property type="term" value="P:cellulose catabolic process"/>
    <property type="evidence" value="ECO:0007669"/>
    <property type="project" value="UniProtKB-KW"/>
</dbReference>
<feature type="signal peptide" evidence="12">
    <location>
        <begin position="1"/>
        <end position="19"/>
    </location>
</feature>
<evidence type="ECO:0000256" key="7">
    <source>
        <dbReference type="ARBA" id="ARBA00022801"/>
    </source>
</evidence>
<feature type="chain" id="PRO_5024861822" description="endo-1,3(4)-beta-glucanase" evidence="12">
    <location>
        <begin position="20"/>
        <end position="313"/>
    </location>
</feature>
<keyword evidence="8" id="KW-0624">Polysaccharide degradation</keyword>
<protein>
    <recommendedName>
        <fullName evidence="4">endo-1,3(4)-beta-glucanase</fullName>
        <ecNumber evidence="4">3.2.1.6</ecNumber>
    </recommendedName>
</protein>
<dbReference type="InterPro" id="IPR000757">
    <property type="entry name" value="Beta-glucanase-like"/>
</dbReference>
<evidence type="ECO:0000256" key="9">
    <source>
        <dbReference type="ARBA" id="ARBA00023136"/>
    </source>
</evidence>
<accession>A0A5N6GHX6</accession>
<keyword evidence="11" id="KW-0326">Glycosidase</keyword>
<dbReference type="VEuPathDB" id="FungiDB:F9C07_2370"/>
<proteinExistence type="inferred from homology"/>
<evidence type="ECO:0000256" key="3">
    <source>
        <dbReference type="ARBA" id="ARBA00006865"/>
    </source>
</evidence>
<evidence type="ECO:0000256" key="1">
    <source>
        <dbReference type="ARBA" id="ARBA00000124"/>
    </source>
</evidence>
<organism evidence="14">
    <name type="scientific">Aspergillus flavus</name>
    <dbReference type="NCBI Taxonomy" id="5059"/>
    <lineage>
        <taxon>Eukaryota</taxon>
        <taxon>Fungi</taxon>
        <taxon>Dikarya</taxon>
        <taxon>Ascomycota</taxon>
        <taxon>Pezizomycotina</taxon>
        <taxon>Eurotiomycetes</taxon>
        <taxon>Eurotiomycetidae</taxon>
        <taxon>Eurotiales</taxon>
        <taxon>Aspergillaceae</taxon>
        <taxon>Aspergillus</taxon>
        <taxon>Aspergillus subgen. Circumdati</taxon>
    </lineage>
</organism>
<keyword evidence="10" id="KW-0449">Lipoprotein</keyword>
<dbReference type="GO" id="GO:0052861">
    <property type="term" value="F:endo-1,3(4)-beta-glucanase activity"/>
    <property type="evidence" value="ECO:0007669"/>
    <property type="project" value="UniProtKB-EC"/>
</dbReference>
<gene>
    <name evidence="14" type="ORF">BDV35DRAFT_398341</name>
</gene>
<comment type="catalytic activity">
    <reaction evidence="1">
        <text>Endohydrolysis of (1-&gt;3)- or (1-&gt;4)-linkages in beta-D-glucans when the glucose residue whose reducing group is involved in the linkage to be hydrolyzed is itself substituted at C-3.</text>
        <dbReference type="EC" id="3.2.1.6"/>
    </reaction>
</comment>
<evidence type="ECO:0000256" key="8">
    <source>
        <dbReference type="ARBA" id="ARBA00023001"/>
    </source>
</evidence>
<evidence type="ECO:0000256" key="2">
    <source>
        <dbReference type="ARBA" id="ARBA00004609"/>
    </source>
</evidence>
<dbReference type="SUPFAM" id="SSF49899">
    <property type="entry name" value="Concanavalin A-like lectins/glucanases"/>
    <property type="match status" value="1"/>
</dbReference>
<evidence type="ECO:0000256" key="12">
    <source>
        <dbReference type="SAM" id="SignalP"/>
    </source>
</evidence>
<comment type="subcellular location">
    <subcellularLocation>
        <location evidence="2">Cell membrane</location>
        <topology evidence="2">Lipid-anchor</topology>
        <topology evidence="2">GPI-anchor</topology>
    </subcellularLocation>
</comment>
<evidence type="ECO:0000313" key="14">
    <source>
        <dbReference type="EMBL" id="KAB8240740.1"/>
    </source>
</evidence>